<dbReference type="PIRSF" id="PIRSF019693">
    <property type="entry name" value="VAMP-associated"/>
    <property type="match status" value="1"/>
</dbReference>
<evidence type="ECO:0000256" key="6">
    <source>
        <dbReference type="SAM" id="MobiDB-lite"/>
    </source>
</evidence>
<feature type="region of interest" description="Disordered" evidence="6">
    <location>
        <begin position="128"/>
        <end position="159"/>
    </location>
</feature>
<feature type="transmembrane region" description="Helical" evidence="7">
    <location>
        <begin position="202"/>
        <end position="219"/>
    </location>
</feature>
<dbReference type="InterPro" id="IPR016763">
    <property type="entry name" value="VAP"/>
</dbReference>
<dbReference type="PANTHER" id="PTHR10809">
    <property type="entry name" value="VESICLE-ASSOCIATED MEMBRANE PROTEIN-ASSOCIATED PROTEIN"/>
    <property type="match status" value="1"/>
</dbReference>
<evidence type="ECO:0000256" key="2">
    <source>
        <dbReference type="ARBA" id="ARBA00008932"/>
    </source>
</evidence>
<dbReference type="SUPFAM" id="SSF49354">
    <property type="entry name" value="PapD-like"/>
    <property type="match status" value="1"/>
</dbReference>
<sequence length="220" mass="24410">MEIDKSVIVFKGPFTQKSGETVKLTNTTSTPLAYKVRTTSPKLYAVRPTSTLLQPGESIEVSIVLQGLPEEPSPDFKCKDKFLFVSVPHPDYNENDVIADIFPELESRYKSEVERQKVKVKFAIGEPSTQDDIESKNEQPDNATEASKPASTEINPSFGKEISEKNAKVAALEESLDGKHKTSIETTASRQEPVSTTQSSRLPLIILIILLAIVAKYFFF</sequence>
<name>F2QR32_KOMPC</name>
<dbReference type="EMBL" id="FR839629">
    <property type="protein sequence ID" value="CCA37860.1"/>
    <property type="molecule type" value="Genomic_DNA"/>
</dbReference>
<evidence type="ECO:0000313" key="10">
    <source>
        <dbReference type="Proteomes" id="UP000006853"/>
    </source>
</evidence>
<evidence type="ECO:0000256" key="5">
    <source>
        <dbReference type="ARBA" id="ARBA00023136"/>
    </source>
</evidence>
<comment type="similarity">
    <text evidence="2">Belongs to the VAMP-associated protein (VAP) (TC 9.B.17) family.</text>
</comment>
<evidence type="ECO:0000256" key="3">
    <source>
        <dbReference type="ARBA" id="ARBA00022692"/>
    </source>
</evidence>
<accession>F2QR32</accession>
<keyword evidence="4 7" id="KW-1133">Transmembrane helix</keyword>
<evidence type="ECO:0000256" key="7">
    <source>
        <dbReference type="SAM" id="Phobius"/>
    </source>
</evidence>
<keyword evidence="3 7" id="KW-0812">Transmembrane</keyword>
<keyword evidence="10" id="KW-1185">Reference proteome</keyword>
<dbReference type="GO" id="GO:0005886">
    <property type="term" value="C:plasma membrane"/>
    <property type="evidence" value="ECO:0007669"/>
    <property type="project" value="TreeGrafter"/>
</dbReference>
<feature type="domain" description="MSP" evidence="8">
    <location>
        <begin position="1"/>
        <end position="123"/>
    </location>
</feature>
<dbReference type="AlphaFoldDB" id="F2QR32"/>
<evidence type="ECO:0000313" key="9">
    <source>
        <dbReference type="EMBL" id="CCA37860.1"/>
    </source>
</evidence>
<feature type="compositionally biased region" description="Polar residues" evidence="6">
    <location>
        <begin position="140"/>
        <end position="155"/>
    </location>
</feature>
<comment type="subcellular location">
    <subcellularLocation>
        <location evidence="1">Membrane</location>
        <topology evidence="1">Single-pass type IV membrane protein</topology>
    </subcellularLocation>
</comment>
<evidence type="ECO:0000259" key="8">
    <source>
        <dbReference type="PROSITE" id="PS50202"/>
    </source>
</evidence>
<dbReference type="HOGENOM" id="CLU_072622_1_0_1"/>
<dbReference type="InterPro" id="IPR008962">
    <property type="entry name" value="PapD-like_sf"/>
</dbReference>
<dbReference type="GO" id="GO:0061817">
    <property type="term" value="P:endoplasmic reticulum-plasma membrane tethering"/>
    <property type="evidence" value="ECO:0007669"/>
    <property type="project" value="TreeGrafter"/>
</dbReference>
<dbReference type="Gene3D" id="2.60.40.10">
    <property type="entry name" value="Immunoglobulins"/>
    <property type="match status" value="1"/>
</dbReference>
<dbReference type="InterPro" id="IPR013783">
    <property type="entry name" value="Ig-like_fold"/>
</dbReference>
<evidence type="ECO:0000256" key="4">
    <source>
        <dbReference type="ARBA" id="ARBA00022989"/>
    </source>
</evidence>
<organism evidence="9 10">
    <name type="scientific">Komagataella phaffii (strain ATCC 76273 / CBS 7435 / CECT 11047 / NRRL Y-11430 / Wegner 21-1)</name>
    <name type="common">Yeast</name>
    <name type="synonym">Pichia pastoris</name>
    <dbReference type="NCBI Taxonomy" id="981350"/>
    <lineage>
        <taxon>Eukaryota</taxon>
        <taxon>Fungi</taxon>
        <taxon>Dikarya</taxon>
        <taxon>Ascomycota</taxon>
        <taxon>Saccharomycotina</taxon>
        <taxon>Pichiomycetes</taxon>
        <taxon>Pichiales</taxon>
        <taxon>Pichiaceae</taxon>
        <taxon>Komagataella</taxon>
    </lineage>
</organism>
<dbReference type="GO" id="GO:0005789">
    <property type="term" value="C:endoplasmic reticulum membrane"/>
    <property type="evidence" value="ECO:0007669"/>
    <property type="project" value="InterPro"/>
</dbReference>
<dbReference type="Pfam" id="PF00635">
    <property type="entry name" value="Motile_Sperm"/>
    <property type="match status" value="1"/>
</dbReference>
<protein>
    <submittedName>
        <fullName evidence="9">Vesicle-associated membrane protein</fullName>
    </submittedName>
</protein>
<dbReference type="Proteomes" id="UP000006853">
    <property type="component" value="Chromosome 2"/>
</dbReference>
<dbReference type="GO" id="GO:0090158">
    <property type="term" value="P:endoplasmic reticulum membrane organization"/>
    <property type="evidence" value="ECO:0007669"/>
    <property type="project" value="TreeGrafter"/>
</dbReference>
<dbReference type="GO" id="GO:0033149">
    <property type="term" value="F:FFAT motif binding"/>
    <property type="evidence" value="ECO:0007669"/>
    <property type="project" value="TreeGrafter"/>
</dbReference>
<reference evidence="9 10" key="3">
    <citation type="journal article" date="2016" name="FEMS Yeast Res.">
        <title>Curation of the genome annotation of Pichia pastoris (Komagataella phaffii) CBS7435 from gene level to protein function.</title>
        <authorList>
            <person name="Valli M."/>
            <person name="Tatto N.E."/>
            <person name="Peymann A."/>
            <person name="Gruber C."/>
            <person name="Landes N."/>
            <person name="Ekker H."/>
            <person name="Thallinger G.G."/>
            <person name="Mattanovich D."/>
            <person name="Gasser B."/>
            <person name="Graf A.B."/>
        </authorList>
    </citation>
    <scope>GENOME REANNOTATION</scope>
    <source>
        <strain evidence="9 10">ATCC 76273 / CBS 7435 / CECT 11047 / NRRL Y-11430 / Wegner 21-1</strain>
    </source>
</reference>
<evidence type="ECO:0000256" key="1">
    <source>
        <dbReference type="ARBA" id="ARBA00004211"/>
    </source>
</evidence>
<dbReference type="PROSITE" id="PS50202">
    <property type="entry name" value="MSP"/>
    <property type="match status" value="1"/>
</dbReference>
<reference evidence="9 10" key="1">
    <citation type="journal article" date="2011" name="J. Biotechnol.">
        <title>High-quality genome sequence of Pichia pastoris CBS7435.</title>
        <authorList>
            <person name="Kuberl A."/>
            <person name="Schneider J."/>
            <person name="Thallinger G.G."/>
            <person name="Anderl I."/>
            <person name="Wibberg D."/>
            <person name="Hajek T."/>
            <person name="Jaenicke S."/>
            <person name="Brinkrolf K."/>
            <person name="Goesmann A."/>
            <person name="Szczepanowski R."/>
            <person name="Puhler A."/>
            <person name="Schwab H."/>
            <person name="Glieder A."/>
            <person name="Pichler H."/>
        </authorList>
    </citation>
    <scope>NUCLEOTIDE SEQUENCE [LARGE SCALE GENOMIC DNA]</scope>
    <source>
        <strain evidence="10">ATCC 76273 / CBS 7435 / CECT 11047 / NRRL Y-11430 / Wegner 21-1</strain>
    </source>
</reference>
<dbReference type="InterPro" id="IPR000535">
    <property type="entry name" value="MSP_dom"/>
</dbReference>
<proteinExistence type="inferred from homology"/>
<dbReference type="PANTHER" id="PTHR10809:SF6">
    <property type="entry name" value="AT11025P-RELATED"/>
    <property type="match status" value="1"/>
</dbReference>
<reference key="2">
    <citation type="submission" date="2011-04" db="EMBL/GenBank/DDBJ databases">
        <title>High-quality genome sequence of Pichia pastoris CBS 7435.</title>
        <authorList>
            <person name="Kueberl A."/>
            <person name="Schneider J."/>
            <person name="Thallinger G.G."/>
            <person name="Anderl I."/>
            <person name="Wibberg D."/>
            <person name="Hajek T."/>
            <person name="Jaenicke S."/>
            <person name="Brinkrolf K."/>
            <person name="Goesmann A."/>
            <person name="Szczepanowski R."/>
            <person name="Puehler A."/>
            <person name="Schwab H."/>
            <person name="Glieder A."/>
            <person name="Pichler H."/>
        </authorList>
    </citation>
    <scope>NUCLEOTIDE SEQUENCE</scope>
    <source>
        <strain>CBS 7435</strain>
    </source>
</reference>
<gene>
    <name evidence="9" type="primary">SCS2</name>
    <name evidence="9" type="ordered locus">PP7435_Chr2-0163</name>
</gene>
<keyword evidence="5 7" id="KW-0472">Membrane</keyword>